<comment type="caution">
    <text evidence="10">The sequence shown here is derived from an EMBL/GenBank/DDBJ whole genome shotgun (WGS) entry which is preliminary data.</text>
</comment>
<evidence type="ECO:0000313" key="10">
    <source>
        <dbReference type="EMBL" id="PTU19080.1"/>
    </source>
</evidence>
<dbReference type="Pfam" id="PF07731">
    <property type="entry name" value="Cu-oxidase_2"/>
    <property type="match status" value="1"/>
</dbReference>
<dbReference type="PROSITE" id="PS00079">
    <property type="entry name" value="MULTICOPPER_OXIDASE1"/>
    <property type="match status" value="1"/>
</dbReference>
<accession>A0A2T5LS19</accession>
<keyword evidence="2" id="KW-0479">Metal-binding</keyword>
<reference evidence="10 11" key="1">
    <citation type="journal article" date="2018" name="Proc. Natl. Acad. Sci. U.S.A.">
        <title>Linking secondary metabolites to gene clusters through genome sequencing of six diverse Aspergillus species.</title>
        <authorList>
            <person name="Kaerboelling I."/>
            <person name="Vesth T.C."/>
            <person name="Frisvad J.C."/>
            <person name="Nybo J.L."/>
            <person name="Theobald S."/>
            <person name="Kuo A."/>
            <person name="Bowyer P."/>
            <person name="Matsuda Y."/>
            <person name="Mondo S."/>
            <person name="Lyhne E.K."/>
            <person name="Kogle M.E."/>
            <person name="Clum A."/>
            <person name="Lipzen A."/>
            <person name="Salamov A."/>
            <person name="Ngan C.Y."/>
            <person name="Daum C."/>
            <person name="Chiniquy J."/>
            <person name="Barry K."/>
            <person name="LaButti K."/>
            <person name="Haridas S."/>
            <person name="Simmons B.A."/>
            <person name="Magnuson J.K."/>
            <person name="Mortensen U.H."/>
            <person name="Larsen T.O."/>
            <person name="Grigoriev I.V."/>
            <person name="Baker S.E."/>
            <person name="Andersen M.R."/>
        </authorList>
    </citation>
    <scope>NUCLEOTIDE SEQUENCE [LARGE SCALE GENOMIC DNA]</scope>
    <source>
        <strain evidence="10 11">IBT 24754</strain>
    </source>
</reference>
<dbReference type="AlphaFoldDB" id="A0A2T5LS19"/>
<dbReference type="EMBL" id="MSFN02000006">
    <property type="protein sequence ID" value="PTU19080.1"/>
    <property type="molecule type" value="Genomic_DNA"/>
</dbReference>
<evidence type="ECO:0000256" key="5">
    <source>
        <dbReference type="ARBA" id="ARBA00023008"/>
    </source>
</evidence>
<dbReference type="CDD" id="cd13877">
    <property type="entry name" value="CuRO_2_Fet3p_like"/>
    <property type="match status" value="1"/>
</dbReference>
<dbReference type="GeneID" id="63810927"/>
<dbReference type="GO" id="GO:0033215">
    <property type="term" value="P:reductive iron assimilation"/>
    <property type="evidence" value="ECO:0007669"/>
    <property type="project" value="TreeGrafter"/>
</dbReference>
<sequence length="540" mass="61268">MNWLLFALCLLWHSELVFCKDVYLNWKLTWVNAGPDGFQRPVIGINGEWPCPQVDLHLGDRLIADVYNGLGNQSTGIHWHGMHQFGSPEMDGANGVTQCPIEPGQHMRYDFQVNQTGTFWYHSHQMGQYPDGLRGPLILHDTKPLPFQYDEEITVTVSDWYHKQMGELVDEMEEVGVEPTPDAILFNEATNTRLKVDPGKTYLIRLICMGNWAGHSVTFEDHDITIVEVDGVLTNPHYLPPQLMRIAPGQRMSVLITTKDDTSRNYGILDAMDIVEMFVHENRSIPAGFNPNGTAWLVYDEQKPLPPAPTIHVTDASVDFFNDLNLVSYEPKRRLEPVDRQIILNISQASQGRIAAFTINDQVYEEPTVPTLYTAMLATPEQAPDPSIYGSTNPYVVKYGEVVEIVINNFHSNLHAWHFHGHTPQIIQRGTTYGGYFEGYFPNISSTPLRRDTIMVEPKSHLVFRFRAKNIDKCSLPPYSDLLLRIWLLHCHTEFHVAAHLTATIIEAPERLHQFRVPEDHWRICPSSVLGATGSIGALN</sequence>
<dbReference type="InterPro" id="IPR011706">
    <property type="entry name" value="Cu-oxidase_C"/>
</dbReference>
<evidence type="ECO:0000256" key="3">
    <source>
        <dbReference type="ARBA" id="ARBA00022729"/>
    </source>
</evidence>
<dbReference type="InterPro" id="IPR045087">
    <property type="entry name" value="Cu-oxidase_fam"/>
</dbReference>
<organism evidence="10 11">
    <name type="scientific">Aspergillus ochraceoroseus IBT 24754</name>
    <dbReference type="NCBI Taxonomy" id="1392256"/>
    <lineage>
        <taxon>Eukaryota</taxon>
        <taxon>Fungi</taxon>
        <taxon>Dikarya</taxon>
        <taxon>Ascomycota</taxon>
        <taxon>Pezizomycotina</taxon>
        <taxon>Eurotiomycetes</taxon>
        <taxon>Eurotiomycetidae</taxon>
        <taxon>Eurotiales</taxon>
        <taxon>Aspergillaceae</taxon>
        <taxon>Aspergillus</taxon>
        <taxon>Aspergillus subgen. Nidulantes</taxon>
    </lineage>
</organism>
<dbReference type="Pfam" id="PF00394">
    <property type="entry name" value="Cu-oxidase"/>
    <property type="match status" value="1"/>
</dbReference>
<dbReference type="GO" id="GO:0005507">
    <property type="term" value="F:copper ion binding"/>
    <property type="evidence" value="ECO:0007669"/>
    <property type="project" value="InterPro"/>
</dbReference>
<dbReference type="RefSeq" id="XP_040750472.1">
    <property type="nucleotide sequence ID" value="XM_040894045.1"/>
</dbReference>
<feature type="domain" description="Plastocyanin-like" evidence="9">
    <location>
        <begin position="29"/>
        <end position="143"/>
    </location>
</feature>
<keyword evidence="5" id="KW-0186">Copper</keyword>
<dbReference type="OrthoDB" id="2121828at2759"/>
<evidence type="ECO:0000256" key="2">
    <source>
        <dbReference type="ARBA" id="ARBA00022723"/>
    </source>
</evidence>
<evidence type="ECO:0000256" key="1">
    <source>
        <dbReference type="ARBA" id="ARBA00010609"/>
    </source>
</evidence>
<keyword evidence="3 6" id="KW-0732">Signal</keyword>
<dbReference type="SUPFAM" id="SSF49503">
    <property type="entry name" value="Cupredoxins"/>
    <property type="match status" value="3"/>
</dbReference>
<evidence type="ECO:0008006" key="12">
    <source>
        <dbReference type="Google" id="ProtNLM"/>
    </source>
</evidence>
<dbReference type="InterPro" id="IPR033138">
    <property type="entry name" value="Cu_oxidase_CS"/>
</dbReference>
<name>A0A2T5LS19_9EURO</name>
<feature type="chain" id="PRO_5015555576" description="Multicopper oxidase" evidence="6">
    <location>
        <begin position="20"/>
        <end position="540"/>
    </location>
</feature>
<protein>
    <recommendedName>
        <fullName evidence="12">Multicopper oxidase</fullName>
    </recommendedName>
</protein>
<dbReference type="GO" id="GO:0010106">
    <property type="term" value="P:cellular response to iron ion starvation"/>
    <property type="evidence" value="ECO:0007669"/>
    <property type="project" value="TreeGrafter"/>
</dbReference>
<evidence type="ECO:0000256" key="4">
    <source>
        <dbReference type="ARBA" id="ARBA00023002"/>
    </source>
</evidence>
<dbReference type="PANTHER" id="PTHR11709">
    <property type="entry name" value="MULTI-COPPER OXIDASE"/>
    <property type="match status" value="1"/>
</dbReference>
<gene>
    <name evidence="10" type="ORF">P175DRAFT_0440866</name>
</gene>
<dbReference type="PANTHER" id="PTHR11709:SF361">
    <property type="entry name" value="IRON TRANSPORT MULTICOPPER OXIDASE FET3"/>
    <property type="match status" value="1"/>
</dbReference>
<feature type="signal peptide" evidence="6">
    <location>
        <begin position="1"/>
        <end position="19"/>
    </location>
</feature>
<dbReference type="VEuPathDB" id="FungiDB:P175DRAFT_0440866"/>
<evidence type="ECO:0000259" key="8">
    <source>
        <dbReference type="Pfam" id="PF07731"/>
    </source>
</evidence>
<feature type="domain" description="Plastocyanin-like" evidence="7">
    <location>
        <begin position="151"/>
        <end position="301"/>
    </location>
</feature>
<dbReference type="Proteomes" id="UP000244073">
    <property type="component" value="Unassembled WGS sequence"/>
</dbReference>
<keyword evidence="4" id="KW-0560">Oxidoreductase</keyword>
<dbReference type="InterPro" id="IPR044130">
    <property type="entry name" value="CuRO_2_Fet3-like"/>
</dbReference>
<dbReference type="Gene3D" id="2.60.40.420">
    <property type="entry name" value="Cupredoxins - blue copper proteins"/>
    <property type="match status" value="3"/>
</dbReference>
<dbReference type="InterPro" id="IPR001117">
    <property type="entry name" value="Cu-oxidase_2nd"/>
</dbReference>
<evidence type="ECO:0000313" key="11">
    <source>
        <dbReference type="Proteomes" id="UP000244073"/>
    </source>
</evidence>
<evidence type="ECO:0000259" key="7">
    <source>
        <dbReference type="Pfam" id="PF00394"/>
    </source>
</evidence>
<feature type="domain" description="Plastocyanin-like" evidence="8">
    <location>
        <begin position="366"/>
        <end position="510"/>
    </location>
</feature>
<dbReference type="FunFam" id="2.60.40.420:FF:000071">
    <property type="entry name" value="Conidial pigment biosynthesis oxidase Abr1/brown 1"/>
    <property type="match status" value="1"/>
</dbReference>
<dbReference type="InterPro" id="IPR011707">
    <property type="entry name" value="Cu-oxidase-like_N"/>
</dbReference>
<comment type="similarity">
    <text evidence="1">Belongs to the multicopper oxidase family.</text>
</comment>
<evidence type="ECO:0000259" key="9">
    <source>
        <dbReference type="Pfam" id="PF07732"/>
    </source>
</evidence>
<dbReference type="GO" id="GO:0033573">
    <property type="term" value="C:high-affinity iron permease complex"/>
    <property type="evidence" value="ECO:0007669"/>
    <property type="project" value="TreeGrafter"/>
</dbReference>
<dbReference type="GO" id="GO:0004322">
    <property type="term" value="F:ferroxidase activity"/>
    <property type="evidence" value="ECO:0007669"/>
    <property type="project" value="TreeGrafter"/>
</dbReference>
<dbReference type="InterPro" id="IPR008972">
    <property type="entry name" value="Cupredoxin"/>
</dbReference>
<dbReference type="Pfam" id="PF07732">
    <property type="entry name" value="Cu-oxidase_3"/>
    <property type="match status" value="1"/>
</dbReference>
<proteinExistence type="inferred from homology"/>
<evidence type="ECO:0000256" key="6">
    <source>
        <dbReference type="SAM" id="SignalP"/>
    </source>
</evidence>